<proteinExistence type="inferred from homology"/>
<feature type="compositionally biased region" description="Polar residues" evidence="7">
    <location>
        <begin position="430"/>
        <end position="454"/>
    </location>
</feature>
<evidence type="ECO:0000256" key="4">
    <source>
        <dbReference type="ARBA" id="ARBA00023054"/>
    </source>
</evidence>
<evidence type="ECO:0000256" key="6">
    <source>
        <dbReference type="SAM" id="Coils"/>
    </source>
</evidence>
<evidence type="ECO:0000313" key="9">
    <source>
        <dbReference type="Proteomes" id="UP001630127"/>
    </source>
</evidence>
<name>A0ABD3A2P6_9GENT</name>
<dbReference type="EMBL" id="JBJUIK010000006">
    <property type="protein sequence ID" value="KAL3525793.1"/>
    <property type="molecule type" value="Genomic_DNA"/>
</dbReference>
<keyword evidence="5" id="KW-0287">Flowering</keyword>
<evidence type="ECO:0000313" key="8">
    <source>
        <dbReference type="EMBL" id="KAL3525793.1"/>
    </source>
</evidence>
<keyword evidence="9" id="KW-1185">Reference proteome</keyword>
<sequence>MGSKGRIPPSHIRRPIPGGGMVHPDPFAPAMLPPPGGFPPFDMLPPPEVMEQKLANQHVEMQKLATENQRLASTHVTLRRELAAAQHELQMLHAKIGDMKSESELRMRGLMDNIARMEAELRAADTIKKDLQQARTEAQSLVAGRQELISNVQKLNQDLHRTHSEIQQIPFLLSELDGLRQEYQHCRATYDYEKKLYNDHLESLQVMEKNYLMMAREVEKLRAELTNSSNSERRTGLPYGGNMGYNENDASGNYPVGGNAYGDNYGVSQGRGPLSADGSSGLAADVAAAGSGPGVGAAAATGRGGGGATPPVGAPSGSGNAPVTTKAAYDAVRGHSFDTQKGPSGTGYDVHKGIGGLGYDAQRGNAAPVYEAQRGPGYDAHRRTAYDGHGTTFIGNAAPQYDSQKRSGYDGQRGGYDPQKSVGFDASSRAVGSQGQAAPVSNSTYVSATPNTSGVRMGYEAPPRGGNAVRR</sequence>
<protein>
    <recommendedName>
        <fullName evidence="10">Protein FLX-like 2</fullName>
    </recommendedName>
</protein>
<comment type="similarity">
    <text evidence="1">Belongs to the FLX family.</text>
</comment>
<evidence type="ECO:0000256" key="7">
    <source>
        <dbReference type="SAM" id="MobiDB-lite"/>
    </source>
</evidence>
<dbReference type="Proteomes" id="UP001630127">
    <property type="component" value="Unassembled WGS sequence"/>
</dbReference>
<feature type="region of interest" description="Disordered" evidence="7">
    <location>
        <begin position="389"/>
        <end position="471"/>
    </location>
</feature>
<evidence type="ECO:0000256" key="2">
    <source>
        <dbReference type="ARBA" id="ARBA00022473"/>
    </source>
</evidence>
<dbReference type="PANTHER" id="PTHR33405">
    <property type="entry name" value="PROTEIN FLX-LIKE 2"/>
    <property type="match status" value="1"/>
</dbReference>
<dbReference type="InterPro" id="IPR040353">
    <property type="entry name" value="FLX/FLX-like"/>
</dbReference>
<organism evidence="8 9">
    <name type="scientific">Cinchona calisaya</name>
    <dbReference type="NCBI Taxonomy" id="153742"/>
    <lineage>
        <taxon>Eukaryota</taxon>
        <taxon>Viridiplantae</taxon>
        <taxon>Streptophyta</taxon>
        <taxon>Embryophyta</taxon>
        <taxon>Tracheophyta</taxon>
        <taxon>Spermatophyta</taxon>
        <taxon>Magnoliopsida</taxon>
        <taxon>eudicotyledons</taxon>
        <taxon>Gunneridae</taxon>
        <taxon>Pentapetalae</taxon>
        <taxon>asterids</taxon>
        <taxon>lamiids</taxon>
        <taxon>Gentianales</taxon>
        <taxon>Rubiaceae</taxon>
        <taxon>Cinchonoideae</taxon>
        <taxon>Cinchoneae</taxon>
        <taxon>Cinchona</taxon>
    </lineage>
</organism>
<keyword evidence="2" id="KW-0217">Developmental protein</keyword>
<accession>A0ABD3A2P6</accession>
<dbReference type="GO" id="GO:0009908">
    <property type="term" value="P:flower development"/>
    <property type="evidence" value="ECO:0007669"/>
    <property type="project" value="UniProtKB-KW"/>
</dbReference>
<dbReference type="GO" id="GO:0030154">
    <property type="term" value="P:cell differentiation"/>
    <property type="evidence" value="ECO:0007669"/>
    <property type="project" value="UniProtKB-KW"/>
</dbReference>
<feature type="coiled-coil region" evidence="6">
    <location>
        <begin position="68"/>
        <end position="165"/>
    </location>
</feature>
<dbReference type="AlphaFoldDB" id="A0ABD3A2P6"/>
<evidence type="ECO:0000256" key="5">
    <source>
        <dbReference type="ARBA" id="ARBA00023089"/>
    </source>
</evidence>
<reference evidence="8 9" key="1">
    <citation type="submission" date="2024-11" db="EMBL/GenBank/DDBJ databases">
        <title>A near-complete genome assembly of Cinchona calisaya.</title>
        <authorList>
            <person name="Lian D.C."/>
            <person name="Zhao X.W."/>
            <person name="Wei L."/>
        </authorList>
    </citation>
    <scope>NUCLEOTIDE SEQUENCE [LARGE SCALE GENOMIC DNA]</scope>
    <source>
        <tissue evidence="8">Nenye</tissue>
    </source>
</reference>
<keyword evidence="3" id="KW-0221">Differentiation</keyword>
<dbReference type="PANTHER" id="PTHR33405:SF4">
    <property type="entry name" value="PROTEIN FLX-LIKE 2"/>
    <property type="match status" value="1"/>
</dbReference>
<comment type="caution">
    <text evidence="8">The sequence shown here is derived from an EMBL/GenBank/DDBJ whole genome shotgun (WGS) entry which is preliminary data.</text>
</comment>
<feature type="region of interest" description="Disordered" evidence="7">
    <location>
        <begin position="293"/>
        <end position="322"/>
    </location>
</feature>
<gene>
    <name evidence="8" type="ORF">ACH5RR_014165</name>
</gene>
<evidence type="ECO:0000256" key="1">
    <source>
        <dbReference type="ARBA" id="ARBA00005405"/>
    </source>
</evidence>
<feature type="region of interest" description="Disordered" evidence="7">
    <location>
        <begin position="1"/>
        <end position="23"/>
    </location>
</feature>
<keyword evidence="4 6" id="KW-0175">Coiled coil</keyword>
<evidence type="ECO:0000256" key="3">
    <source>
        <dbReference type="ARBA" id="ARBA00022782"/>
    </source>
</evidence>
<evidence type="ECO:0008006" key="10">
    <source>
        <dbReference type="Google" id="ProtNLM"/>
    </source>
</evidence>
<feature type="compositionally biased region" description="Low complexity" evidence="7">
    <location>
        <begin position="1"/>
        <end position="10"/>
    </location>
</feature>
<feature type="compositionally biased region" description="Low complexity" evidence="7">
    <location>
        <begin position="309"/>
        <end position="319"/>
    </location>
</feature>